<dbReference type="EMBL" id="SMKW01000037">
    <property type="protein sequence ID" value="TDD43798.1"/>
    <property type="molecule type" value="Genomic_DNA"/>
</dbReference>
<organism evidence="3 4">
    <name type="scientific">Saccharopolyspora elongata</name>
    <dbReference type="NCBI Taxonomy" id="2530387"/>
    <lineage>
        <taxon>Bacteria</taxon>
        <taxon>Bacillati</taxon>
        <taxon>Actinomycetota</taxon>
        <taxon>Actinomycetes</taxon>
        <taxon>Pseudonocardiales</taxon>
        <taxon>Pseudonocardiaceae</taxon>
        <taxon>Saccharopolyspora</taxon>
    </lineage>
</organism>
<keyword evidence="4" id="KW-1185">Reference proteome</keyword>
<feature type="active site" description="Charge relay system" evidence="1">
    <location>
        <position position="222"/>
    </location>
</feature>
<evidence type="ECO:0000313" key="3">
    <source>
        <dbReference type="EMBL" id="TDD43798.1"/>
    </source>
</evidence>
<dbReference type="InterPro" id="IPR029058">
    <property type="entry name" value="AB_hydrolase_fold"/>
</dbReference>
<gene>
    <name evidence="3" type="ORF">E1288_25820</name>
</gene>
<dbReference type="PIRSF" id="PIRSF016521">
    <property type="entry name" value="Acyl-CoA_hydro"/>
    <property type="match status" value="1"/>
</dbReference>
<protein>
    <recommendedName>
        <fullName evidence="2">BAAT/Acyl-CoA thioester hydrolase C-terminal domain-containing protein</fullName>
    </recommendedName>
</protein>
<dbReference type="InterPro" id="IPR016662">
    <property type="entry name" value="Acyl-CoA_thioEstase_long-chain"/>
</dbReference>
<dbReference type="PANTHER" id="PTHR10824">
    <property type="entry name" value="ACYL-COENZYME A THIOESTERASE-RELATED"/>
    <property type="match status" value="1"/>
</dbReference>
<dbReference type="Proteomes" id="UP000294947">
    <property type="component" value="Unassembled WGS sequence"/>
</dbReference>
<feature type="active site" description="Charge relay system" evidence="1">
    <location>
        <position position="257"/>
    </location>
</feature>
<reference evidence="3 4" key="1">
    <citation type="submission" date="2019-03" db="EMBL/GenBank/DDBJ databases">
        <title>Draft genome sequences of novel Actinobacteria.</title>
        <authorList>
            <person name="Sahin N."/>
            <person name="Ay H."/>
            <person name="Saygin H."/>
        </authorList>
    </citation>
    <scope>NUCLEOTIDE SEQUENCE [LARGE SCALE GENOMIC DNA]</scope>
    <source>
        <strain evidence="3 4">7K502</strain>
    </source>
</reference>
<accession>A0A4R4YG51</accession>
<dbReference type="AlphaFoldDB" id="A0A4R4YG51"/>
<evidence type="ECO:0000259" key="2">
    <source>
        <dbReference type="Pfam" id="PF08840"/>
    </source>
</evidence>
<proteinExistence type="predicted"/>
<dbReference type="Gene3D" id="3.40.50.1820">
    <property type="entry name" value="alpha/beta hydrolase"/>
    <property type="match status" value="1"/>
</dbReference>
<feature type="domain" description="BAAT/Acyl-CoA thioester hydrolase C-terminal" evidence="2">
    <location>
        <begin position="75"/>
        <end position="301"/>
    </location>
</feature>
<dbReference type="OrthoDB" id="3189021at2"/>
<evidence type="ECO:0000256" key="1">
    <source>
        <dbReference type="PIRSR" id="PIRSR016521-1"/>
    </source>
</evidence>
<dbReference type="SUPFAM" id="SSF53474">
    <property type="entry name" value="alpha/beta-Hydrolases"/>
    <property type="match status" value="1"/>
</dbReference>
<name>A0A4R4YG51_9PSEU</name>
<dbReference type="InterPro" id="IPR014940">
    <property type="entry name" value="BAAT_C"/>
</dbReference>
<dbReference type="PANTHER" id="PTHR10824:SF4">
    <property type="entry name" value="ACYL-COENZYME A THIOESTERASE 1-LIKE"/>
    <property type="match status" value="1"/>
</dbReference>
<evidence type="ECO:0000313" key="4">
    <source>
        <dbReference type="Proteomes" id="UP000294947"/>
    </source>
</evidence>
<dbReference type="GO" id="GO:0006631">
    <property type="term" value="P:fatty acid metabolic process"/>
    <property type="evidence" value="ECO:0007669"/>
    <property type="project" value="TreeGrafter"/>
</dbReference>
<comment type="caution">
    <text evidence="3">The sequence shown here is derived from an EMBL/GenBank/DDBJ whole genome shotgun (WGS) entry which is preliminary data.</text>
</comment>
<sequence>MENASVVSVQVSRPDLVGVLCRPKSPGPHPAVLVVGGSSGAVPELAARLLAEQGFVALAVAYFGAEGLPRDLVEIPMEYFTGVLRLLAGRPEVDADRIAVLGRSRGGELALLLAAAHPELVRAVVAHVPSSVAWQAVPSDPRAMMAGPRSSWSRGGEPVPFVPMLPPSAAEMAEFQGFLSGRPVSFRSSFERAMGQDEAVAAASIEVERINGPVLVLSGGQDALWPSELFGGRIIARLDARGHAFPHRHVCYPDAGHLLGAPGTAARPRGAGFNRLLMGGDPVADEAASRDSWPHVLEFLSIP</sequence>
<dbReference type="Pfam" id="PF08840">
    <property type="entry name" value="BAAT_C"/>
    <property type="match status" value="1"/>
</dbReference>
<dbReference type="GO" id="GO:0006637">
    <property type="term" value="P:acyl-CoA metabolic process"/>
    <property type="evidence" value="ECO:0007669"/>
    <property type="project" value="InterPro"/>
</dbReference>
<dbReference type="GO" id="GO:0047617">
    <property type="term" value="F:fatty acyl-CoA hydrolase activity"/>
    <property type="evidence" value="ECO:0007669"/>
    <property type="project" value="TreeGrafter"/>
</dbReference>
<feature type="active site" description="Charge relay system" evidence="1">
    <location>
        <position position="104"/>
    </location>
</feature>